<proteinExistence type="predicted"/>
<gene>
    <name evidence="1" type="ORF">PBLR_14044</name>
</gene>
<dbReference type="PANTHER" id="PTHR46656">
    <property type="entry name" value="PUTATIVE-RELATED"/>
    <property type="match status" value="1"/>
</dbReference>
<dbReference type="PANTHER" id="PTHR46656:SF3">
    <property type="entry name" value="PUTATIVE-RELATED"/>
    <property type="match status" value="1"/>
</dbReference>
<accession>A0A383RGA3</accession>
<dbReference type="GO" id="GO:0016740">
    <property type="term" value="F:transferase activity"/>
    <property type="evidence" value="ECO:0007669"/>
    <property type="project" value="UniProtKB-KW"/>
</dbReference>
<sequence length="369" mass="42169">MAQIKWHGTVFDSTGYAKATREYVLALHTAGVDVSLETYQGLPQVGLPPEQRSVLEHLLRKRRSAGRRVSVYHYIPDLWQRKLRPSFGFTYWETSKIPDNWITQANQMSGVLLPSIHNINVFRQSGVNVPLHYVRPCLSEPYRPPSPEHTPQYVNHLPPFRFLSVCSWIDRKGIDILLKAFWSEFTAADPVCLVIKTAGTADVYHMMEHWKRELQLTHIPAQVYIDLELRSEMEMDALYRSSHAFVLPSRGEGVGYPVLEAAMRGVPVIVTGWGGHLDFLNEYNSYLIPYQLVPVRPQPYYQGYQRDQLWAEASVDALRSQMRHVVNNYAEASNKGQIAMHHTLTHFSPDKAAQDLITALSRTTGLTFP</sequence>
<dbReference type="EMBL" id="LS992241">
    <property type="protein sequence ID" value="SYX85622.1"/>
    <property type="molecule type" value="Genomic_DNA"/>
</dbReference>
<evidence type="ECO:0000313" key="1">
    <source>
        <dbReference type="EMBL" id="SYX85622.1"/>
    </source>
</evidence>
<keyword evidence="1" id="KW-0808">Transferase</keyword>
<reference evidence="2" key="1">
    <citation type="submission" date="2018-08" db="EMBL/GenBank/DDBJ databases">
        <authorList>
            <person name="Chevrot R."/>
        </authorList>
    </citation>
    <scope>NUCLEOTIDE SEQUENCE [LARGE SCALE GENOMIC DNA]</scope>
</reference>
<dbReference type="Pfam" id="PF13692">
    <property type="entry name" value="Glyco_trans_1_4"/>
    <property type="match status" value="1"/>
</dbReference>
<protein>
    <submittedName>
        <fullName evidence="1">Glycosyl transferase family 2 protein</fullName>
    </submittedName>
</protein>
<dbReference type="RefSeq" id="WP_138187449.1">
    <property type="nucleotide sequence ID" value="NZ_LS992241.1"/>
</dbReference>
<dbReference type="SUPFAM" id="SSF53756">
    <property type="entry name" value="UDP-Glycosyltransferase/glycogen phosphorylase"/>
    <property type="match status" value="1"/>
</dbReference>
<name>A0A383RGA3_PAEAL</name>
<dbReference type="AlphaFoldDB" id="A0A383RGA3"/>
<evidence type="ECO:0000313" key="2">
    <source>
        <dbReference type="Proteomes" id="UP000304148"/>
    </source>
</evidence>
<dbReference type="Gene3D" id="3.40.50.2000">
    <property type="entry name" value="Glycogen Phosphorylase B"/>
    <property type="match status" value="1"/>
</dbReference>
<dbReference type="Proteomes" id="UP000304148">
    <property type="component" value="Chromosome"/>
</dbReference>
<organism evidence="1 2">
    <name type="scientific">Paenibacillus alvei</name>
    <name type="common">Bacillus alvei</name>
    <dbReference type="NCBI Taxonomy" id="44250"/>
    <lineage>
        <taxon>Bacteria</taxon>
        <taxon>Bacillati</taxon>
        <taxon>Bacillota</taxon>
        <taxon>Bacilli</taxon>
        <taxon>Bacillales</taxon>
        <taxon>Paenibacillaceae</taxon>
        <taxon>Paenibacillus</taxon>
    </lineage>
</organism>